<dbReference type="SMART" id="SM00490">
    <property type="entry name" value="HELICc"/>
    <property type="match status" value="1"/>
</dbReference>
<accession>A0ABQ8YDW5</accession>
<proteinExistence type="inferred from homology"/>
<dbReference type="InterPro" id="IPR000629">
    <property type="entry name" value="RNA-helicase_DEAD-box_CS"/>
</dbReference>
<reference evidence="11" key="1">
    <citation type="submission" date="2022-08" db="EMBL/GenBank/DDBJ databases">
        <title>Novel sulfate-reducing endosymbionts in the free-living metamonad Anaeramoeba.</title>
        <authorList>
            <person name="Jerlstrom-Hultqvist J."/>
            <person name="Cepicka I."/>
            <person name="Gallot-Lavallee L."/>
            <person name="Salas-Leiva D."/>
            <person name="Curtis B.A."/>
            <person name="Zahonova K."/>
            <person name="Pipaliya S."/>
            <person name="Dacks J."/>
            <person name="Roger A.J."/>
        </authorList>
    </citation>
    <scope>NUCLEOTIDE SEQUENCE</scope>
    <source>
        <strain evidence="11">Schooner1</strain>
    </source>
</reference>
<dbReference type="InterPro" id="IPR027417">
    <property type="entry name" value="P-loop_NTPase"/>
</dbReference>
<dbReference type="PROSITE" id="PS00039">
    <property type="entry name" value="DEAD_ATP_HELICASE"/>
    <property type="match status" value="1"/>
</dbReference>
<evidence type="ECO:0000313" key="12">
    <source>
        <dbReference type="Proteomes" id="UP001150062"/>
    </source>
</evidence>
<evidence type="ECO:0000256" key="5">
    <source>
        <dbReference type="ARBA" id="ARBA00022884"/>
    </source>
</evidence>
<dbReference type="Proteomes" id="UP001150062">
    <property type="component" value="Unassembled WGS sequence"/>
</dbReference>
<keyword evidence="1 6" id="KW-0547">Nucleotide-binding</keyword>
<gene>
    <name evidence="11" type="ORF">M0813_02599</name>
</gene>
<dbReference type="InterPro" id="IPR014001">
    <property type="entry name" value="Helicase_ATP-bd"/>
</dbReference>
<dbReference type="PANTHER" id="PTHR24031">
    <property type="entry name" value="RNA HELICASE"/>
    <property type="match status" value="1"/>
</dbReference>
<dbReference type="PROSITE" id="PS51192">
    <property type="entry name" value="HELICASE_ATP_BIND_1"/>
    <property type="match status" value="1"/>
</dbReference>
<dbReference type="Pfam" id="PF00270">
    <property type="entry name" value="DEAD"/>
    <property type="match status" value="2"/>
</dbReference>
<evidence type="ECO:0000256" key="2">
    <source>
        <dbReference type="ARBA" id="ARBA00022801"/>
    </source>
</evidence>
<keyword evidence="4 6" id="KW-0067">ATP-binding</keyword>
<comment type="domain">
    <text evidence="7">The Q motif is unique to and characteristic of the DEAD box family of RNA helicases and controls ATP binding and hydrolysis.</text>
</comment>
<comment type="function">
    <text evidence="7">RNA helicase.</text>
</comment>
<evidence type="ECO:0000313" key="11">
    <source>
        <dbReference type="EMBL" id="KAJ6242751.1"/>
    </source>
</evidence>
<feature type="domain" description="Helicase ATP-binding" evidence="9">
    <location>
        <begin position="126"/>
        <end position="350"/>
    </location>
</feature>
<dbReference type="GO" id="GO:0004386">
    <property type="term" value="F:helicase activity"/>
    <property type="evidence" value="ECO:0007669"/>
    <property type="project" value="UniProtKB-KW"/>
</dbReference>
<dbReference type="EC" id="3.6.4.13" evidence="7"/>
<comment type="caution">
    <text evidence="11">The sequence shown here is derived from an EMBL/GenBank/DDBJ whole genome shotgun (WGS) entry which is preliminary data.</text>
</comment>
<keyword evidence="2 6" id="KW-0378">Hydrolase</keyword>
<evidence type="ECO:0000256" key="1">
    <source>
        <dbReference type="ARBA" id="ARBA00022741"/>
    </source>
</evidence>
<name>A0ABQ8YDW5_9EUKA</name>
<evidence type="ECO:0000256" key="3">
    <source>
        <dbReference type="ARBA" id="ARBA00022806"/>
    </source>
</evidence>
<evidence type="ECO:0000256" key="4">
    <source>
        <dbReference type="ARBA" id="ARBA00022840"/>
    </source>
</evidence>
<comment type="catalytic activity">
    <reaction evidence="7">
        <text>ATP + H2O = ADP + phosphate + H(+)</text>
        <dbReference type="Rhea" id="RHEA:13065"/>
        <dbReference type="ChEBI" id="CHEBI:15377"/>
        <dbReference type="ChEBI" id="CHEBI:15378"/>
        <dbReference type="ChEBI" id="CHEBI:30616"/>
        <dbReference type="ChEBI" id="CHEBI:43474"/>
        <dbReference type="ChEBI" id="CHEBI:456216"/>
        <dbReference type="EC" id="3.6.4.13"/>
    </reaction>
</comment>
<feature type="region of interest" description="Disordered" evidence="8">
    <location>
        <begin position="1"/>
        <end position="21"/>
    </location>
</feature>
<evidence type="ECO:0000259" key="9">
    <source>
        <dbReference type="PROSITE" id="PS51192"/>
    </source>
</evidence>
<organism evidence="11 12">
    <name type="scientific">Anaeramoeba flamelloides</name>
    <dbReference type="NCBI Taxonomy" id="1746091"/>
    <lineage>
        <taxon>Eukaryota</taxon>
        <taxon>Metamonada</taxon>
        <taxon>Anaeramoebidae</taxon>
        <taxon>Anaeramoeba</taxon>
    </lineage>
</organism>
<comment type="similarity">
    <text evidence="6">Belongs to the DEAD box helicase family.</text>
</comment>
<dbReference type="PROSITE" id="PS51194">
    <property type="entry name" value="HELICASE_CTER"/>
    <property type="match status" value="1"/>
</dbReference>
<dbReference type="InterPro" id="IPR011545">
    <property type="entry name" value="DEAD/DEAH_box_helicase_dom"/>
</dbReference>
<dbReference type="InterPro" id="IPR001650">
    <property type="entry name" value="Helicase_C-like"/>
</dbReference>
<dbReference type="Gene3D" id="3.40.50.300">
    <property type="entry name" value="P-loop containing nucleotide triphosphate hydrolases"/>
    <property type="match status" value="2"/>
</dbReference>
<dbReference type="EMBL" id="JAOAOG010000173">
    <property type="protein sequence ID" value="KAJ6242751.1"/>
    <property type="molecule type" value="Genomic_DNA"/>
</dbReference>
<sequence>MNSSENNKEPKNNNPLNITKFDSQTKLEGTLNFFYSDSAIEIETQEDKEKEKEKQKQIKTWKKSVPLWMKKGQLINSSIETYDPKKSEHIMGLLPKNIQLSLKMLKINHLFPVQIESIPLLLQTNSRLTGVKNDICIQAPTGSGKTLAYVIPIINSLMNRVIVRLRALIILPTRNLASQTKEVLDCFCQNCDLRVGTLFGSSSIEEEFSQIMNTKNIKNSKSIFKNLDYDINDNNNKNIINEITDKESELIKKFVPSNCKVDIIVCTPGRLVELILRSSMFQDLRFLVVDEADRLISQSYHDWLNRINQIIRKNETNRFKRTIQKILLTATFTKNPSKLSSLELKNPLYIYSSTSLKFRVPDNLTEYLVVAESSSDKLPLMALLLREIVKRKERCLCFTNSIEESHRLKIFLKHFNHQEFKVTEYSKKLIHSKREKVLEKFLKGEKSILICSDVMTRGMDFDVKNIINYNNPQRKKTYIHRVGRTSRAGKSGRAYTFVEKEYEEKFMKLLRKIEDSQREIKLWAGGSDLKSEDLKKECATALKILKTQLVKKRQNYQGKQNVKRRRRINKKK</sequence>
<protein>
    <recommendedName>
        <fullName evidence="7">ATP-dependent RNA helicase</fullName>
        <ecNumber evidence="7">3.6.4.13</ecNumber>
    </recommendedName>
</protein>
<dbReference type="SUPFAM" id="SSF52540">
    <property type="entry name" value="P-loop containing nucleoside triphosphate hydrolases"/>
    <property type="match status" value="1"/>
</dbReference>
<evidence type="ECO:0000256" key="6">
    <source>
        <dbReference type="RuleBase" id="RU000492"/>
    </source>
</evidence>
<keyword evidence="12" id="KW-1185">Reference proteome</keyword>
<evidence type="ECO:0000256" key="8">
    <source>
        <dbReference type="SAM" id="MobiDB-lite"/>
    </source>
</evidence>
<evidence type="ECO:0000259" key="10">
    <source>
        <dbReference type="PROSITE" id="PS51194"/>
    </source>
</evidence>
<feature type="domain" description="Helicase C-terminal" evidence="10">
    <location>
        <begin position="383"/>
        <end position="535"/>
    </location>
</feature>
<evidence type="ECO:0000256" key="7">
    <source>
        <dbReference type="RuleBase" id="RU365068"/>
    </source>
</evidence>
<keyword evidence="5 7" id="KW-0694">RNA-binding</keyword>
<dbReference type="CDD" id="cd18787">
    <property type="entry name" value="SF2_C_DEAD"/>
    <property type="match status" value="1"/>
</dbReference>
<feature type="compositionally biased region" description="Basic and acidic residues" evidence="8">
    <location>
        <begin position="1"/>
        <end position="11"/>
    </location>
</feature>
<keyword evidence="3 6" id="KW-0347">Helicase</keyword>
<dbReference type="Pfam" id="PF00271">
    <property type="entry name" value="Helicase_C"/>
    <property type="match status" value="1"/>
</dbReference>
<dbReference type="SMART" id="SM00487">
    <property type="entry name" value="DEXDc"/>
    <property type="match status" value="1"/>
</dbReference>